<sequence>MTERKGQHKPDNAETPRGPLGDTLPGREKEDPRTGGGQPQEEVEDRPSVGTVRPEDYPEKDRRDSRP</sequence>
<organism evidence="2 3">
    <name type="scientific">Sphingobium herbicidovorans (strain ATCC 700291 / DSM 11019 / CCUG 56400 / KCTC 2939 / LMG 18315 / NBRC 16415 / MH)</name>
    <name type="common">Sphingomonas herbicidovorans</name>
    <dbReference type="NCBI Taxonomy" id="1219045"/>
    <lineage>
        <taxon>Bacteria</taxon>
        <taxon>Pseudomonadati</taxon>
        <taxon>Pseudomonadota</taxon>
        <taxon>Alphaproteobacteria</taxon>
        <taxon>Sphingomonadales</taxon>
        <taxon>Sphingomonadaceae</taxon>
        <taxon>Sphingobium</taxon>
    </lineage>
</organism>
<gene>
    <name evidence="2" type="ORF">BV98_002723</name>
</gene>
<dbReference type="EMBL" id="JFZA02000027">
    <property type="protein sequence ID" value="KFG89459.1"/>
    <property type="molecule type" value="Genomic_DNA"/>
</dbReference>
<feature type="compositionally biased region" description="Basic and acidic residues" evidence="1">
    <location>
        <begin position="53"/>
        <end position="67"/>
    </location>
</feature>
<dbReference type="OrthoDB" id="7595223at2"/>
<dbReference type="AlphaFoldDB" id="A0A086P7U1"/>
<evidence type="ECO:0000313" key="2">
    <source>
        <dbReference type="EMBL" id="KFG89459.1"/>
    </source>
</evidence>
<feature type="compositionally biased region" description="Basic and acidic residues" evidence="1">
    <location>
        <begin position="1"/>
        <end position="14"/>
    </location>
</feature>
<accession>A0A086P7U1</accession>
<dbReference type="STRING" id="76947.GCA_002080435_03174"/>
<dbReference type="eggNOG" id="ENOG5032G14">
    <property type="taxonomic scope" value="Bacteria"/>
</dbReference>
<comment type="caution">
    <text evidence="2">The sequence shown here is derived from an EMBL/GenBank/DDBJ whole genome shotgun (WGS) entry which is preliminary data.</text>
</comment>
<dbReference type="Proteomes" id="UP000024284">
    <property type="component" value="Unassembled WGS sequence"/>
</dbReference>
<protein>
    <submittedName>
        <fullName evidence="2">Uncharacterized protein</fullName>
    </submittedName>
</protein>
<name>A0A086P7U1_SPHHM</name>
<reference evidence="2" key="1">
    <citation type="submission" date="2014-08" db="EMBL/GenBank/DDBJ databases">
        <title>Draft genome sequences of Sphingobium herbicidovorans.</title>
        <authorList>
            <person name="Gan H.M."/>
            <person name="Gan H.Y."/>
            <person name="Savka M.A."/>
        </authorList>
    </citation>
    <scope>NUCLEOTIDE SEQUENCE [LARGE SCALE GENOMIC DNA]</scope>
    <source>
        <strain evidence="2">NBRC 16415</strain>
    </source>
</reference>
<feature type="region of interest" description="Disordered" evidence="1">
    <location>
        <begin position="1"/>
        <end position="67"/>
    </location>
</feature>
<keyword evidence="3" id="KW-1185">Reference proteome</keyword>
<evidence type="ECO:0000256" key="1">
    <source>
        <dbReference type="SAM" id="MobiDB-lite"/>
    </source>
</evidence>
<dbReference type="RefSeq" id="WP_037467131.1">
    <property type="nucleotide sequence ID" value="NZ_BCZD01000039.1"/>
</dbReference>
<evidence type="ECO:0000313" key="3">
    <source>
        <dbReference type="Proteomes" id="UP000024284"/>
    </source>
</evidence>
<dbReference type="PATRIC" id="fig|1219045.3.peg.2757"/>
<proteinExistence type="predicted"/>